<dbReference type="Pfam" id="PF00146">
    <property type="entry name" value="NADHdh"/>
    <property type="match status" value="1"/>
</dbReference>
<evidence type="ECO:0000313" key="7">
    <source>
        <dbReference type="EMBL" id="APS00138.1"/>
    </source>
</evidence>
<sequence length="454" mass="50446">MTIAEWIATILKIAVMVNFLLAVGGVLTWLDRRQSAMIHDRIGPNRAMIKLFGTEWRLAGLLHTVADGIKFFFKEDFIPPKADRLLFGLAPILVMVAVLGLVGVIPFGDTISVSSLWQMGADGHLFFPSVPRYGVHPEHGGWVIPLQISTLNIGVLYMFALAGQGIVGAAIAGWSSDNKFSLLGALRAASQMISYEVVLGMSLVGTMMIYGTTRLEDMVRWQGENTWGIFIQPVSFFIFFVASVAESKRIPFDLPEAESELVSGYFTEYSGMKFGMFYFAEYMEIVTSSMLLVAIFLGGWQLPFLHPDGVTISFGNSVWFHRELPHLCVIVLGVVAFFVKVLAVCWMQAFIRWSLPRFRYDQLMKLCWKRLLPISLANIFVTGVLYFLVQAGGDACASFLKLVADWSQAAIVLGVWIAFVEAFIGFFKPKKKSEWNPMGSSARQVAALGGLLNR</sequence>
<dbReference type="PANTHER" id="PTHR11432">
    <property type="entry name" value="NADH DEHYDROGENASE SUBUNIT 1"/>
    <property type="match status" value="1"/>
</dbReference>
<feature type="transmembrane region" description="Helical" evidence="5">
    <location>
        <begin position="195"/>
        <end position="213"/>
    </location>
</feature>
<comment type="subcellular location">
    <subcellularLocation>
        <location evidence="5 6">Cell membrane</location>
        <topology evidence="5 6">Multi-pass membrane protein</topology>
    </subcellularLocation>
    <subcellularLocation>
        <location evidence="1">Membrane</location>
        <topology evidence="1">Multi-pass membrane protein</topology>
    </subcellularLocation>
</comment>
<feature type="transmembrane region" description="Helical" evidence="5">
    <location>
        <begin position="225"/>
        <end position="245"/>
    </location>
</feature>
<dbReference type="EMBL" id="CP016908">
    <property type="protein sequence ID" value="APS00138.1"/>
    <property type="molecule type" value="Genomic_DNA"/>
</dbReference>
<dbReference type="PANTHER" id="PTHR11432:SF3">
    <property type="entry name" value="NADH-UBIQUINONE OXIDOREDUCTASE CHAIN 1"/>
    <property type="match status" value="1"/>
</dbReference>
<keyword evidence="8" id="KW-1185">Reference proteome</keyword>
<evidence type="ECO:0000256" key="5">
    <source>
        <dbReference type="HAMAP-Rule" id="MF_01350"/>
    </source>
</evidence>
<comment type="similarity">
    <text evidence="5 6">Belongs to the complex I subunit 1 family.</text>
</comment>
<evidence type="ECO:0000256" key="1">
    <source>
        <dbReference type="ARBA" id="ARBA00004141"/>
    </source>
</evidence>
<feature type="transmembrane region" description="Helical" evidence="5">
    <location>
        <begin position="6"/>
        <end position="30"/>
    </location>
</feature>
<evidence type="ECO:0000256" key="4">
    <source>
        <dbReference type="ARBA" id="ARBA00023136"/>
    </source>
</evidence>
<reference evidence="7 8" key="1">
    <citation type="submission" date="2016-08" db="EMBL/GenBank/DDBJ databases">
        <title>Identification and validation of antigenic proteins from Pajaroellobacter abortibovis using de-novo genome sequence assembly and reverse vaccinology.</title>
        <authorList>
            <person name="Welly B.T."/>
            <person name="Miller M.R."/>
            <person name="Stott J.L."/>
            <person name="Blanchard M.T."/>
            <person name="Islas-Trejo A.D."/>
            <person name="O'Rourke S.M."/>
            <person name="Young A.E."/>
            <person name="Medrano J.F."/>
            <person name="Van Eenennaam A.L."/>
        </authorList>
    </citation>
    <scope>NUCLEOTIDE SEQUENCE [LARGE SCALE GENOMIC DNA]</scope>
    <source>
        <strain evidence="7 8">BTF92-0548A/99-0131</strain>
    </source>
</reference>
<keyword evidence="5" id="KW-1003">Cell membrane</keyword>
<feature type="transmembrane region" description="Helical" evidence="5">
    <location>
        <begin position="409"/>
        <end position="427"/>
    </location>
</feature>
<dbReference type="InterPro" id="IPR001694">
    <property type="entry name" value="NADH_UbQ_OxRdtase_su1/FPO"/>
</dbReference>
<keyword evidence="3 5" id="KW-1133">Transmembrane helix</keyword>
<keyword evidence="5 6" id="KW-0520">NAD</keyword>
<dbReference type="GO" id="GO:0005886">
    <property type="term" value="C:plasma membrane"/>
    <property type="evidence" value="ECO:0007669"/>
    <property type="project" value="UniProtKB-SubCell"/>
</dbReference>
<dbReference type="GO" id="GO:0048038">
    <property type="term" value="F:quinone binding"/>
    <property type="evidence" value="ECO:0007669"/>
    <property type="project" value="UniProtKB-KW"/>
</dbReference>
<keyword evidence="2 5" id="KW-0812">Transmembrane</keyword>
<dbReference type="Proteomes" id="UP000185544">
    <property type="component" value="Chromosome"/>
</dbReference>
<evidence type="ECO:0000313" key="8">
    <source>
        <dbReference type="Proteomes" id="UP000185544"/>
    </source>
</evidence>
<dbReference type="STRING" id="1882918.BCY86_05180"/>
<keyword evidence="4 5" id="KW-0472">Membrane</keyword>
<dbReference type="AlphaFoldDB" id="A0A1L6MXL2"/>
<organism evidence="7 8">
    <name type="scientific">Pajaroellobacter abortibovis</name>
    <dbReference type="NCBI Taxonomy" id="1882918"/>
    <lineage>
        <taxon>Bacteria</taxon>
        <taxon>Pseudomonadati</taxon>
        <taxon>Myxococcota</taxon>
        <taxon>Polyangia</taxon>
        <taxon>Polyangiales</taxon>
        <taxon>Polyangiaceae</taxon>
    </lineage>
</organism>
<dbReference type="GO" id="GO:0003954">
    <property type="term" value="F:NADH dehydrogenase activity"/>
    <property type="evidence" value="ECO:0007669"/>
    <property type="project" value="TreeGrafter"/>
</dbReference>
<dbReference type="OrthoDB" id="9803734at2"/>
<dbReference type="GO" id="GO:0016655">
    <property type="term" value="F:oxidoreductase activity, acting on NAD(P)H, quinone or similar compound as acceptor"/>
    <property type="evidence" value="ECO:0007669"/>
    <property type="project" value="UniProtKB-UniRule"/>
</dbReference>
<dbReference type="EC" id="7.1.1.-" evidence="5"/>
<proteinExistence type="inferred from homology"/>
<feature type="transmembrane region" description="Helical" evidence="5">
    <location>
        <begin position="155"/>
        <end position="174"/>
    </location>
</feature>
<dbReference type="GO" id="GO:0009060">
    <property type="term" value="P:aerobic respiration"/>
    <property type="evidence" value="ECO:0007669"/>
    <property type="project" value="TreeGrafter"/>
</dbReference>
<dbReference type="HAMAP" id="MF_01350">
    <property type="entry name" value="NDH1_NuoH"/>
    <property type="match status" value="1"/>
</dbReference>
<dbReference type="NCBIfam" id="NF004741">
    <property type="entry name" value="PRK06076.1-2"/>
    <property type="match status" value="1"/>
</dbReference>
<keyword evidence="5" id="KW-0874">Quinone</keyword>
<feature type="transmembrane region" description="Helical" evidence="5">
    <location>
        <begin position="324"/>
        <end position="351"/>
    </location>
</feature>
<dbReference type="InterPro" id="IPR018086">
    <property type="entry name" value="NADH_UbQ_OxRdtase_su1_CS"/>
</dbReference>
<keyword evidence="5" id="KW-0830">Ubiquinone</keyword>
<comment type="catalytic activity">
    <reaction evidence="5">
        <text>a quinone + NADH + 5 H(+)(in) = a quinol + NAD(+) + 4 H(+)(out)</text>
        <dbReference type="Rhea" id="RHEA:57888"/>
        <dbReference type="ChEBI" id="CHEBI:15378"/>
        <dbReference type="ChEBI" id="CHEBI:24646"/>
        <dbReference type="ChEBI" id="CHEBI:57540"/>
        <dbReference type="ChEBI" id="CHEBI:57945"/>
        <dbReference type="ChEBI" id="CHEBI:132124"/>
    </reaction>
</comment>
<evidence type="ECO:0000256" key="6">
    <source>
        <dbReference type="RuleBase" id="RU000471"/>
    </source>
</evidence>
<gene>
    <name evidence="5" type="primary">nuoH</name>
    <name evidence="7" type="ORF">BCY86_05180</name>
</gene>
<keyword evidence="5" id="KW-1278">Translocase</keyword>
<accession>A0A1L6MXL2</accession>
<comment type="function">
    <text evidence="5">NDH-1 shuttles electrons from NADH, via FMN and iron-sulfur (Fe-S) centers, to quinones in the respiratory chain. The immediate electron acceptor for the enzyme in this species is believed to be ubiquinone. Couples the redox reaction to proton translocation (for every two electrons transferred, four hydrogen ions are translocated across the cytoplasmic membrane), and thus conserves the redox energy in a proton gradient. This subunit may bind ubiquinone.</text>
</comment>
<evidence type="ECO:0000256" key="3">
    <source>
        <dbReference type="ARBA" id="ARBA00022989"/>
    </source>
</evidence>
<comment type="subunit">
    <text evidence="5">NDH-1 is composed of 14 different subunits. Subunits NuoA, H, J, K, L, M, N constitute the membrane sector of the complex.</text>
</comment>
<feature type="transmembrane region" description="Helical" evidence="5">
    <location>
        <begin position="371"/>
        <end position="389"/>
    </location>
</feature>
<dbReference type="RefSeq" id="WP_075276803.1">
    <property type="nucleotide sequence ID" value="NZ_CP016908.1"/>
</dbReference>
<dbReference type="PROSITE" id="PS00668">
    <property type="entry name" value="COMPLEX1_ND1_2"/>
    <property type="match status" value="1"/>
</dbReference>
<protein>
    <recommendedName>
        <fullName evidence="5">NADH-quinone oxidoreductase subunit H</fullName>
        <ecNumber evidence="5">7.1.1.-</ecNumber>
    </recommendedName>
    <alternativeName>
        <fullName evidence="5">NADH dehydrogenase I subunit H</fullName>
    </alternativeName>
    <alternativeName>
        <fullName evidence="5">NDH-1 subunit H</fullName>
    </alternativeName>
</protein>
<evidence type="ECO:0000256" key="2">
    <source>
        <dbReference type="ARBA" id="ARBA00022692"/>
    </source>
</evidence>
<name>A0A1L6MXL2_9BACT</name>
<dbReference type="KEGG" id="pabo:BCY86_05180"/>
<feature type="transmembrane region" description="Helical" evidence="5">
    <location>
        <begin position="85"/>
        <end position="107"/>
    </location>
</feature>
<feature type="transmembrane region" description="Helical" evidence="5">
    <location>
        <begin position="282"/>
        <end position="304"/>
    </location>
</feature>